<sequence>MVQLKVAKCPSDKLSLTNCLIVNDNDFDASKVKYVEVIAGGSRRFIFTIKVSNLVDAGSAGFSLVQRKWTEVSLSSFIEGTYLCSLIKDSSSF</sequence>
<dbReference type="RefSeq" id="XP_031555873.1">
    <property type="nucleotide sequence ID" value="XM_031700013.1"/>
</dbReference>
<keyword evidence="2" id="KW-0963">Cytoplasm</keyword>
<feature type="domain" description="CDC48 N-terminal subdomain" evidence="3">
    <location>
        <begin position="3"/>
        <end position="79"/>
    </location>
</feature>
<evidence type="ECO:0000256" key="2">
    <source>
        <dbReference type="ARBA" id="ARBA00022490"/>
    </source>
</evidence>
<dbReference type="OrthoDB" id="9982946at2759"/>
<dbReference type="InterPro" id="IPR003338">
    <property type="entry name" value="CDC4_N-term_subdom"/>
</dbReference>
<gene>
    <name evidence="5" type="primary">LOC116292662</name>
</gene>
<comment type="subcellular location">
    <subcellularLocation>
        <location evidence="1">Cytoplasm</location>
    </subcellularLocation>
</comment>
<accession>A0A6P8HLP6</accession>
<dbReference type="Pfam" id="PF02359">
    <property type="entry name" value="CDC48_N"/>
    <property type="match status" value="1"/>
</dbReference>
<proteinExistence type="predicted"/>
<evidence type="ECO:0000259" key="3">
    <source>
        <dbReference type="SMART" id="SM01073"/>
    </source>
</evidence>
<dbReference type="AlphaFoldDB" id="A0A6P8HLP6"/>
<dbReference type="GeneID" id="116292662"/>
<organism evidence="4 5">
    <name type="scientific">Actinia tenebrosa</name>
    <name type="common">Australian red waratah sea anemone</name>
    <dbReference type="NCBI Taxonomy" id="6105"/>
    <lineage>
        <taxon>Eukaryota</taxon>
        <taxon>Metazoa</taxon>
        <taxon>Cnidaria</taxon>
        <taxon>Anthozoa</taxon>
        <taxon>Hexacorallia</taxon>
        <taxon>Actiniaria</taxon>
        <taxon>Actiniidae</taxon>
        <taxon>Actinia</taxon>
    </lineage>
</organism>
<name>A0A6P8HLP6_ACTTE</name>
<dbReference type="FunFam" id="2.40.40.20:FF:000012">
    <property type="entry name" value="Vesicle-fusing ATPase protein"/>
    <property type="match status" value="1"/>
</dbReference>
<dbReference type="GO" id="GO:0005737">
    <property type="term" value="C:cytoplasm"/>
    <property type="evidence" value="ECO:0007669"/>
    <property type="project" value="UniProtKB-SubCell"/>
</dbReference>
<evidence type="ECO:0000256" key="1">
    <source>
        <dbReference type="ARBA" id="ARBA00004496"/>
    </source>
</evidence>
<keyword evidence="4" id="KW-1185">Reference proteome</keyword>
<dbReference type="KEGG" id="aten:116292662"/>
<dbReference type="InterPro" id="IPR009010">
    <property type="entry name" value="Asp_de-COase-like_dom_sf"/>
</dbReference>
<dbReference type="SMART" id="SM01073">
    <property type="entry name" value="CDC48_N"/>
    <property type="match status" value="1"/>
</dbReference>
<dbReference type="Gene3D" id="2.40.40.20">
    <property type="match status" value="1"/>
</dbReference>
<protein>
    <submittedName>
        <fullName evidence="5">Vesicle-fusing ATPase 1-like</fullName>
    </submittedName>
</protein>
<reference evidence="5" key="1">
    <citation type="submission" date="2025-08" db="UniProtKB">
        <authorList>
            <consortium name="RefSeq"/>
        </authorList>
    </citation>
    <scope>IDENTIFICATION</scope>
    <source>
        <tissue evidence="5">Tentacle</tissue>
    </source>
</reference>
<evidence type="ECO:0000313" key="5">
    <source>
        <dbReference type="RefSeq" id="XP_031555873.1"/>
    </source>
</evidence>
<dbReference type="Proteomes" id="UP000515163">
    <property type="component" value="Unplaced"/>
</dbReference>
<evidence type="ECO:0000313" key="4">
    <source>
        <dbReference type="Proteomes" id="UP000515163"/>
    </source>
</evidence>
<dbReference type="InParanoid" id="A0A6P8HLP6"/>
<dbReference type="SUPFAM" id="SSF50692">
    <property type="entry name" value="ADC-like"/>
    <property type="match status" value="1"/>
</dbReference>